<dbReference type="SUPFAM" id="SSF56204">
    <property type="entry name" value="Hect, E3 ligase catalytic domain"/>
    <property type="match status" value="1"/>
</dbReference>
<dbReference type="InterPro" id="IPR035983">
    <property type="entry name" value="Hect_E3_ubiquitin_ligase"/>
</dbReference>
<feature type="active site" description="Glycyl thioester intermediate" evidence="2">
    <location>
        <position position="2191"/>
    </location>
</feature>
<accession>A0AAV7KI44</accession>
<feature type="domain" description="HECT" evidence="4">
    <location>
        <begin position="1883"/>
        <end position="2222"/>
    </location>
</feature>
<dbReference type="Gene3D" id="3.30.2160.10">
    <property type="entry name" value="Hect, E3 ligase catalytic domain"/>
    <property type="match status" value="1"/>
</dbReference>
<evidence type="ECO:0000256" key="2">
    <source>
        <dbReference type="PROSITE-ProRule" id="PRU00104"/>
    </source>
</evidence>
<dbReference type="InterPro" id="IPR018247">
    <property type="entry name" value="EF_Hand_1_Ca_BS"/>
</dbReference>
<dbReference type="GO" id="GO:0005737">
    <property type="term" value="C:cytoplasm"/>
    <property type="evidence" value="ECO:0007669"/>
    <property type="project" value="TreeGrafter"/>
</dbReference>
<dbReference type="PROSITE" id="PS00018">
    <property type="entry name" value="EF_HAND_1"/>
    <property type="match status" value="1"/>
</dbReference>
<dbReference type="GO" id="GO:0000209">
    <property type="term" value="P:protein polyubiquitination"/>
    <property type="evidence" value="ECO:0007669"/>
    <property type="project" value="TreeGrafter"/>
</dbReference>
<dbReference type="Pfam" id="PF00632">
    <property type="entry name" value="HECT"/>
    <property type="match status" value="1"/>
</dbReference>
<organism evidence="5 6">
    <name type="scientific">Oopsacas minuta</name>
    <dbReference type="NCBI Taxonomy" id="111878"/>
    <lineage>
        <taxon>Eukaryota</taxon>
        <taxon>Metazoa</taxon>
        <taxon>Porifera</taxon>
        <taxon>Hexactinellida</taxon>
        <taxon>Hexasterophora</taxon>
        <taxon>Lyssacinosida</taxon>
        <taxon>Leucopsacidae</taxon>
        <taxon>Oopsacas</taxon>
    </lineage>
</organism>
<evidence type="ECO:0000259" key="4">
    <source>
        <dbReference type="PROSITE" id="PS50237"/>
    </source>
</evidence>
<gene>
    <name evidence="5" type="ORF">LOD99_10206</name>
</gene>
<feature type="compositionally biased region" description="Basic and acidic residues" evidence="3">
    <location>
        <begin position="1404"/>
        <end position="1414"/>
    </location>
</feature>
<dbReference type="EMBL" id="JAKMXF010000023">
    <property type="protein sequence ID" value="KAI6660809.1"/>
    <property type="molecule type" value="Genomic_DNA"/>
</dbReference>
<dbReference type="PANTHER" id="PTHR46276:SF1">
    <property type="entry name" value="E3 UBIQUITIN-PROTEIN LIGASE UBR5"/>
    <property type="match status" value="1"/>
</dbReference>
<keyword evidence="1 2" id="KW-0833">Ubl conjugation pathway</keyword>
<dbReference type="Proteomes" id="UP001165289">
    <property type="component" value="Unassembled WGS sequence"/>
</dbReference>
<dbReference type="GO" id="GO:0034450">
    <property type="term" value="F:ubiquitin-ubiquitin ligase activity"/>
    <property type="evidence" value="ECO:0007669"/>
    <property type="project" value="TreeGrafter"/>
</dbReference>
<feature type="compositionally biased region" description="Acidic residues" evidence="3">
    <location>
        <begin position="1446"/>
        <end position="1459"/>
    </location>
</feature>
<dbReference type="PANTHER" id="PTHR46276">
    <property type="entry name" value="E3 UBIQUITIN-PROTEIN LIGASE UBR5"/>
    <property type="match status" value="1"/>
</dbReference>
<protein>
    <recommendedName>
        <fullName evidence="4">HECT domain-containing protein</fullName>
    </recommendedName>
</protein>
<keyword evidence="6" id="KW-1185">Reference proteome</keyword>
<feature type="region of interest" description="Disordered" evidence="3">
    <location>
        <begin position="1404"/>
        <end position="1461"/>
    </location>
</feature>
<reference evidence="5 6" key="1">
    <citation type="journal article" date="2023" name="BMC Biol.">
        <title>The compact genome of the sponge Oopsacas minuta (Hexactinellida) is lacking key metazoan core genes.</title>
        <authorList>
            <person name="Santini S."/>
            <person name="Schenkelaars Q."/>
            <person name="Jourda C."/>
            <person name="Duchesne M."/>
            <person name="Belahbib H."/>
            <person name="Rocher C."/>
            <person name="Selva M."/>
            <person name="Riesgo A."/>
            <person name="Vervoort M."/>
            <person name="Leys S.P."/>
            <person name="Kodjabachian L."/>
            <person name="Le Bivic A."/>
            <person name="Borchiellini C."/>
            <person name="Claverie J.M."/>
            <person name="Renard E."/>
        </authorList>
    </citation>
    <scope>NUCLEOTIDE SEQUENCE [LARGE SCALE GENOMIC DNA]</scope>
    <source>
        <strain evidence="5">SPO-2</strain>
    </source>
</reference>
<evidence type="ECO:0000256" key="1">
    <source>
        <dbReference type="ARBA" id="ARBA00022786"/>
    </source>
</evidence>
<evidence type="ECO:0000256" key="3">
    <source>
        <dbReference type="SAM" id="MobiDB-lite"/>
    </source>
</evidence>
<evidence type="ECO:0000313" key="5">
    <source>
        <dbReference type="EMBL" id="KAI6660809.1"/>
    </source>
</evidence>
<dbReference type="GO" id="GO:0090263">
    <property type="term" value="P:positive regulation of canonical Wnt signaling pathway"/>
    <property type="evidence" value="ECO:0007669"/>
    <property type="project" value="TreeGrafter"/>
</dbReference>
<dbReference type="PROSITE" id="PS50237">
    <property type="entry name" value="HECT"/>
    <property type="match status" value="1"/>
</dbReference>
<comment type="caution">
    <text evidence="5">The sequence shown here is derived from an EMBL/GenBank/DDBJ whole genome shotgun (WGS) entry which is preliminary data.</text>
</comment>
<dbReference type="Gene3D" id="3.90.1750.10">
    <property type="entry name" value="Hect, E3 ligase catalytic domains"/>
    <property type="match status" value="1"/>
</dbReference>
<proteinExistence type="predicted"/>
<sequence length="2222" mass="248296">MSNVYNSTSPFLHLLPVQSGESLVAFQNRLVLSLTENNPSQLSIPISSPSPPAISISEDNSDNNTVSASELQQCMISSNCIALLTKQGRAGRIKLEVTNEFPSSSSLHPQTDVTSQQVETTAIQFPPPIQTSVFHPHLLPTINPQNISNQLAPPILTTESINPVMPVETSDSNLRDINGLRLNDMLLFSEVEWTPIDQVFTCMAIVTSEIILVSKGQLYSWSLEETEVSLHPKSADLQLTGEEIICLSAARLRVSIATLSGKVATFYDTSITRYTDNTSGSNLITTLSHPLLSVRLPSGDTIISLSVSETASYLLSKSGRVFWWGLLPTDKKQKSSSRSQSSEPISVNSFVSLNSSSPCTPGCLLLNLTTPYHPILATMVTLDTNSDYIQVKLLSGEGKEVRWELSKTVSLEDHVVLGRVIAVDNGLAVINTAQNTESSEFASGCIKVFPLDKLQVVNRSKDRVDISLEDKESVNTPQGLVQILPTCLLDPEERLVGSGVITGFRCISLTSHIDGPFLLLERLCDNKIFLLDSALSNNKQSTPRVFSGSVKNKLNWNNATCDEESIPAAISGLLATKLPSAKFVASSCSNTQILLDSHGYIRPIQSFYRLVPPFCHVPTAFESISMSRLLIKSDEYIVLLCVGKDKTMIRAIEDDNLELVKELTEKYIHKSITPPSGEYEQVKRPKISPELSETQSERNYLTLEESTFFLGKSCGNKNILHTCIHSNFYRNTSQKVSGKLKDTPDCIKFDKSYFTNSFEEIRWKRYSENTESFLQPSLTNILNYFLSLPALTDVIHHLLCQRDVSGYTPFMLALKNQDLASATMLLDYIDNMPSNPASLRQQSHLYEDAIAQSGDDELLPIQVLLFNSALPYCEFGLKTLLIQLPNSGFQTTEISPRSLLSYIQNRYPSAYRCEANIREENPITKETVLSQPSLRNSISQFKYLCEVDNKYPSFASVSNSIEFLVAFSDVREMRDAICDLQSNQISGLRLSQYNFVINVQQYYGQELFHASWNVDMVQSYTTRPDDKIQTELSRVSLVKRLIEVLSPQQQAGQEDILSSILCDRLLVAYLEDMHHISDTTYKFTFGKTALAEPKIQQSIVQQQFQGFGMQPMGMQPIGMQPVGMQPIGMLRSLQQPQNLFNLTTQVTTDNDASEVATEHVDMISVEIESILYILANSWTILSTAILNSRPPEDSSFSQRDSFTLSLILNSTSSVLKTILQVIMSKIEQIQPDLLLQMFTNSKVGLTLEEEDKYVITVVKKFVQSLVRLYTKAIVSDKLLDNVQGSSTSNTQINMSTIRDRVFSVLRAFNSLSVQELFIAAQGLCWPIITGNLKHYQTINFTEQQQKAFQINNQPQSSTIRQIFHHQHVQVIATTSLELPSLPQTGLKLPFSELAVKKLEVRTKEKRERSDHWGPDDFIDIASSGSDSADEDEDITYQPAVTTDVAERDEYEESNDEEEYNQTVGVMQQTTNRPYNSGGSRISWLVDGLENTLTGYQPQNIPGLFQQPQIQSPLNTLNGGIILARTFSRIMKAALKLLLPLPDDSDSNDLYTDLPNVSLPATTQSRMLSNLPELVEPAFQWAARLLDLAENQLEQGKRFKLDSRYTHTLPPGDLNNLSTRDANNYTPLTKFGDYTNYLLCLHTGESSNLLPVIDIQSYEHVAFILDAHIYFASNWEKCTHITLHTPTATPVSNTPKTDSNFFLRQPSLIVSKHKQQQIAEPNFKIPLKIDIPLAEKPHLLKPEASNTILFSVPTTPTHVISSPNKPTNNLNVLSYTQLQANPSLSICQLNTQELINRWKNVIKAFVDVFVGTGPSNEPDNFLIARAGFVGKKARFYNLIERMNITQSMSGYSSMQLTVNRSELLKDSLSKIYSLAFTPSGFFNVTFEGEQGGGAGVIAGFYTALANALKSDEKLPLDTESLFHEPGKIPEQATFYAPTPTLLASDNALQIERLTYYRAIGKFFGMCLYSKQAIPLVLSRHVLKYLLDRQISWHDVGFYNADLYEGLRRMIVHCQEEEMTHEVFQSIYMLNFDATVNGTICEIKPGGKSIPVTPDNIREYVRLYSMYLMIGSVKQELEEMKTGFRMIIPPDLTQGLTAEDLQLLLSGGNTTVSYTRLKQQTNISFNPSSSEAEKASFVKNFFKLIRKMTNSQRQQFLYFGTGSALLSGDSMVLNIHATQVGGMEAPLPTAATCSRSIQMPCYRDYDTMKCKIIAAIACDSYEFA</sequence>
<name>A0AAV7KI44_9METZ</name>
<evidence type="ECO:0000313" key="6">
    <source>
        <dbReference type="Proteomes" id="UP001165289"/>
    </source>
</evidence>
<dbReference type="SMART" id="SM00119">
    <property type="entry name" value="HECTc"/>
    <property type="match status" value="1"/>
</dbReference>
<dbReference type="InterPro" id="IPR000569">
    <property type="entry name" value="HECT_dom"/>
</dbReference>
<dbReference type="GO" id="GO:0005634">
    <property type="term" value="C:nucleus"/>
    <property type="evidence" value="ECO:0007669"/>
    <property type="project" value="TreeGrafter"/>
</dbReference>
<dbReference type="Gene3D" id="3.30.2410.10">
    <property type="entry name" value="Hect, E3 ligase catalytic domain"/>
    <property type="match status" value="1"/>
</dbReference>